<evidence type="ECO:0000313" key="4">
    <source>
        <dbReference type="Proteomes" id="UP000246702"/>
    </source>
</evidence>
<dbReference type="Gene3D" id="3.40.50.1820">
    <property type="entry name" value="alpha/beta hydrolase"/>
    <property type="match status" value="1"/>
</dbReference>
<keyword evidence="4" id="KW-1185">Reference proteome</keyword>
<comment type="caution">
    <text evidence="3">The sequence shown here is derived from an EMBL/GenBank/DDBJ whole genome shotgun (WGS) entry which is preliminary data.</text>
</comment>
<dbReference type="STRING" id="1450535.A0A317VNW7"/>
<feature type="domain" description="Alpha/beta hydrolase fold-3" evidence="2">
    <location>
        <begin position="40"/>
        <end position="166"/>
    </location>
</feature>
<sequence length="305" mass="33474">MALKPHVKHTHVYTTHQTTDLHLDVYLSQPTDPKTPKPIILWFHGGYLITGTRTAIPTWLLNHALTHQWPLISPDYRVLPESTGHDTISDILLAYKWVAKSLPQLHPECRPDINRIIVAGASAGGWCALVTALQNATPVETIPIPIPAPCALFLLYPMTDPGSEKWAQSFSLPGSVMDSDTAGMLIADIPGRISRGEVSLGEEFPKSEEEVKTRKRLPLLYAVLERGLFLDYLSGVKGLGGRVLREGLGQVVGDDDDGKMLFPLDFGVFGKGFPRTVVVHGTGDEEVSCEESEKLVRRLEEGGRG</sequence>
<dbReference type="GO" id="GO:0016787">
    <property type="term" value="F:hydrolase activity"/>
    <property type="evidence" value="ECO:0007669"/>
    <property type="project" value="UniProtKB-KW"/>
</dbReference>
<dbReference type="RefSeq" id="XP_025464023.1">
    <property type="nucleotide sequence ID" value="XM_025617393.1"/>
</dbReference>
<evidence type="ECO:0000259" key="2">
    <source>
        <dbReference type="Pfam" id="PF07859"/>
    </source>
</evidence>
<protein>
    <submittedName>
        <fullName evidence="3">Alpha/beta-hydrolase</fullName>
    </submittedName>
</protein>
<dbReference type="AlphaFoldDB" id="A0A317VNW7"/>
<dbReference type="GeneID" id="37119536"/>
<accession>A0A317VNW7</accession>
<evidence type="ECO:0000313" key="3">
    <source>
        <dbReference type="EMBL" id="PWY76026.1"/>
    </source>
</evidence>
<gene>
    <name evidence="3" type="ORF">BO94DRAFT_627122</name>
</gene>
<dbReference type="InterPro" id="IPR050300">
    <property type="entry name" value="GDXG_lipolytic_enzyme"/>
</dbReference>
<evidence type="ECO:0000256" key="1">
    <source>
        <dbReference type="ARBA" id="ARBA00022801"/>
    </source>
</evidence>
<proteinExistence type="predicted"/>
<dbReference type="Pfam" id="PF07859">
    <property type="entry name" value="Abhydrolase_3"/>
    <property type="match status" value="1"/>
</dbReference>
<dbReference type="InterPro" id="IPR013094">
    <property type="entry name" value="AB_hydrolase_3"/>
</dbReference>
<reference evidence="3 4" key="1">
    <citation type="submission" date="2016-12" db="EMBL/GenBank/DDBJ databases">
        <title>The genomes of Aspergillus section Nigri reveals drivers in fungal speciation.</title>
        <authorList>
            <consortium name="DOE Joint Genome Institute"/>
            <person name="Vesth T.C."/>
            <person name="Nybo J."/>
            <person name="Theobald S."/>
            <person name="Brandl J."/>
            <person name="Frisvad J.C."/>
            <person name="Nielsen K.F."/>
            <person name="Lyhne E.K."/>
            <person name="Kogle M.E."/>
            <person name="Kuo A."/>
            <person name="Riley R."/>
            <person name="Clum A."/>
            <person name="Nolan M."/>
            <person name="Lipzen A."/>
            <person name="Salamov A."/>
            <person name="Henrissat B."/>
            <person name="Wiebenga A."/>
            <person name="De Vries R.P."/>
            <person name="Grigoriev I.V."/>
            <person name="Mortensen U.H."/>
            <person name="Andersen M.R."/>
            <person name="Baker S.E."/>
        </authorList>
    </citation>
    <scope>NUCLEOTIDE SEQUENCE [LARGE SCALE GENOMIC DNA]</scope>
    <source>
        <strain evidence="3 4">CBS 115572</strain>
    </source>
</reference>
<keyword evidence="1 3" id="KW-0378">Hydrolase</keyword>
<dbReference type="PANTHER" id="PTHR48081">
    <property type="entry name" value="AB HYDROLASE SUPERFAMILY PROTEIN C4A8.06C"/>
    <property type="match status" value="1"/>
</dbReference>
<organism evidence="3 4">
    <name type="scientific">Aspergillus sclerotioniger CBS 115572</name>
    <dbReference type="NCBI Taxonomy" id="1450535"/>
    <lineage>
        <taxon>Eukaryota</taxon>
        <taxon>Fungi</taxon>
        <taxon>Dikarya</taxon>
        <taxon>Ascomycota</taxon>
        <taxon>Pezizomycotina</taxon>
        <taxon>Eurotiomycetes</taxon>
        <taxon>Eurotiomycetidae</taxon>
        <taxon>Eurotiales</taxon>
        <taxon>Aspergillaceae</taxon>
        <taxon>Aspergillus</taxon>
        <taxon>Aspergillus subgen. Circumdati</taxon>
    </lineage>
</organism>
<dbReference type="PANTHER" id="PTHR48081:SF3">
    <property type="entry name" value="ALPHA_BETA HYDROLASE FOLD-3 DOMAIN-CONTAINING PROTEIN"/>
    <property type="match status" value="1"/>
</dbReference>
<dbReference type="OrthoDB" id="19653at2759"/>
<dbReference type="SUPFAM" id="SSF53474">
    <property type="entry name" value="alpha/beta-Hydrolases"/>
    <property type="match status" value="1"/>
</dbReference>
<dbReference type="Proteomes" id="UP000246702">
    <property type="component" value="Unassembled WGS sequence"/>
</dbReference>
<dbReference type="EMBL" id="MSFK01000028">
    <property type="protein sequence ID" value="PWY76026.1"/>
    <property type="molecule type" value="Genomic_DNA"/>
</dbReference>
<name>A0A317VNW7_9EURO</name>
<dbReference type="InterPro" id="IPR029058">
    <property type="entry name" value="AB_hydrolase_fold"/>
</dbReference>